<accession>A0A0B7MV41</accession>
<organism evidence="1 2">
    <name type="scientific">Parasitella parasitica</name>
    <dbReference type="NCBI Taxonomy" id="35722"/>
    <lineage>
        <taxon>Eukaryota</taxon>
        <taxon>Fungi</taxon>
        <taxon>Fungi incertae sedis</taxon>
        <taxon>Mucoromycota</taxon>
        <taxon>Mucoromycotina</taxon>
        <taxon>Mucoromycetes</taxon>
        <taxon>Mucorales</taxon>
        <taxon>Mucorineae</taxon>
        <taxon>Mucoraceae</taxon>
        <taxon>Parasitella</taxon>
    </lineage>
</organism>
<gene>
    <name evidence="1" type="primary">PARPA_00469.1 scaffold 888</name>
</gene>
<dbReference type="EMBL" id="LN719137">
    <property type="protein sequence ID" value="CEP07190.1"/>
    <property type="molecule type" value="Genomic_DNA"/>
</dbReference>
<name>A0A0B7MV41_9FUNG</name>
<evidence type="ECO:0000313" key="1">
    <source>
        <dbReference type="EMBL" id="CEP07190.1"/>
    </source>
</evidence>
<dbReference type="OrthoDB" id="2288922at2759"/>
<dbReference type="AlphaFoldDB" id="A0A0B7MV41"/>
<evidence type="ECO:0000313" key="2">
    <source>
        <dbReference type="Proteomes" id="UP000054107"/>
    </source>
</evidence>
<dbReference type="Proteomes" id="UP000054107">
    <property type="component" value="Unassembled WGS sequence"/>
</dbReference>
<dbReference type="STRING" id="35722.A0A0B7MV41"/>
<proteinExistence type="predicted"/>
<protein>
    <submittedName>
        <fullName evidence="1">Uncharacterized protein</fullName>
    </submittedName>
</protein>
<keyword evidence="2" id="KW-1185">Reference proteome</keyword>
<sequence>MLQPSTLSTLRAAVAHLHEHSKDSGRLYFQVVTPKETRGKRRITKPFTVHPHSEDFESCPVQCFKALRDHPALRLRPANSNLFVKSNNVSQPLSSSTVSSWLHLHFIPLCTNESRVSIRSLALDLGISPQANIVALGN</sequence>
<reference evidence="1 2" key="1">
    <citation type="submission" date="2014-09" db="EMBL/GenBank/DDBJ databases">
        <authorList>
            <person name="Ellenberger Sabrina"/>
        </authorList>
    </citation>
    <scope>NUCLEOTIDE SEQUENCE [LARGE SCALE GENOMIC DNA]</scope>
    <source>
        <strain evidence="1 2">CBS 412.66</strain>
    </source>
</reference>